<dbReference type="RefSeq" id="WP_015800349.1">
    <property type="nucleotide sequence ID" value="NC_013093.1"/>
</dbReference>
<dbReference type="EMBL" id="CP001630">
    <property type="protein sequence ID" value="ACU35459.1"/>
    <property type="molecule type" value="Genomic_DNA"/>
</dbReference>
<dbReference type="KEGG" id="ami:Amir_1508"/>
<dbReference type="AlphaFoldDB" id="C6WAJ2"/>
<dbReference type="HOGENOM" id="CLU_1458358_0_0_11"/>
<sequence>MRPAHLIAPVVAAIVLSACGTGGSPEAPDLPDGPSSAASPVDGTGPRGTSTPPDDACAPEQLTVTTAERPAPVADETLFVLRFTPGEGVTCALRGAPEDLEFLDANGNALPVEVTPAPNGAPERVVLTGGVPKVVYLSAPKREDGQPAAKVGFTLPGGLGGFATHDWPAPVTGPVTVAPIGDEVG</sequence>
<accession>C6WAJ2</accession>
<evidence type="ECO:0000313" key="3">
    <source>
        <dbReference type="Proteomes" id="UP000002213"/>
    </source>
</evidence>
<evidence type="ECO:0008006" key="4">
    <source>
        <dbReference type="Google" id="ProtNLM"/>
    </source>
</evidence>
<evidence type="ECO:0000313" key="2">
    <source>
        <dbReference type="EMBL" id="ACU35459.1"/>
    </source>
</evidence>
<dbReference type="PROSITE" id="PS51257">
    <property type="entry name" value="PROKAR_LIPOPROTEIN"/>
    <property type="match status" value="1"/>
</dbReference>
<evidence type="ECO:0000256" key="1">
    <source>
        <dbReference type="SAM" id="MobiDB-lite"/>
    </source>
</evidence>
<organism evidence="2 3">
    <name type="scientific">Actinosynnema mirum (strain ATCC 29888 / DSM 43827 / JCM 3225 / NBRC 14064 / NCIMB 13271 / NRRL B-12336 / IMRU 3971 / 101)</name>
    <dbReference type="NCBI Taxonomy" id="446462"/>
    <lineage>
        <taxon>Bacteria</taxon>
        <taxon>Bacillati</taxon>
        <taxon>Actinomycetota</taxon>
        <taxon>Actinomycetes</taxon>
        <taxon>Pseudonocardiales</taxon>
        <taxon>Pseudonocardiaceae</taxon>
        <taxon>Actinosynnema</taxon>
    </lineage>
</organism>
<proteinExistence type="predicted"/>
<name>C6WAJ2_ACTMD</name>
<keyword evidence="3" id="KW-1185">Reference proteome</keyword>
<feature type="region of interest" description="Disordered" evidence="1">
    <location>
        <begin position="23"/>
        <end position="56"/>
    </location>
</feature>
<dbReference type="eggNOG" id="ENOG5031YJK">
    <property type="taxonomic scope" value="Bacteria"/>
</dbReference>
<gene>
    <name evidence="2" type="ordered locus">Amir_1508</name>
</gene>
<reference evidence="2 3" key="1">
    <citation type="journal article" date="2009" name="Stand. Genomic Sci.">
        <title>Complete genome sequence of Actinosynnema mirum type strain (101).</title>
        <authorList>
            <person name="Land M."/>
            <person name="Lapidus A."/>
            <person name="Mayilraj S."/>
            <person name="Chen F."/>
            <person name="Copeland A."/>
            <person name="Del Rio T.G."/>
            <person name="Nolan M."/>
            <person name="Lucas S."/>
            <person name="Tice H."/>
            <person name="Cheng J.F."/>
            <person name="Chertkov O."/>
            <person name="Bruce D."/>
            <person name="Goodwin L."/>
            <person name="Pitluck S."/>
            <person name="Rohde M."/>
            <person name="Goker M."/>
            <person name="Pati A."/>
            <person name="Ivanova N."/>
            <person name="Mavromatis K."/>
            <person name="Chen A."/>
            <person name="Palaniappan K."/>
            <person name="Hauser L."/>
            <person name="Chang Y.J."/>
            <person name="Jeffries C.C."/>
            <person name="Brettin T."/>
            <person name="Detter J.C."/>
            <person name="Han C."/>
            <person name="Chain P."/>
            <person name="Tindall B.J."/>
            <person name="Bristow J."/>
            <person name="Eisen J.A."/>
            <person name="Markowitz V."/>
            <person name="Hugenholtz P."/>
            <person name="Kyrpides N.C."/>
            <person name="Klenk H.P."/>
        </authorList>
    </citation>
    <scope>NUCLEOTIDE SEQUENCE [LARGE SCALE GENOMIC DNA]</scope>
    <source>
        <strain evidence="3">ATCC 29888 / DSM 43827 / JCM 3225 / NBRC 14064 / NCIMB 13271 / NRRL B-12336 / IMRU 3971 / 101</strain>
    </source>
</reference>
<protein>
    <recommendedName>
        <fullName evidence="4">Lipoprotein</fullName>
    </recommendedName>
</protein>
<dbReference type="Proteomes" id="UP000002213">
    <property type="component" value="Chromosome"/>
</dbReference>